<gene>
    <name evidence="2" type="ORF">SAMN04488111_3405</name>
</gene>
<dbReference type="InterPro" id="IPR003779">
    <property type="entry name" value="CMD-like"/>
</dbReference>
<dbReference type="PANTHER" id="PTHR35446">
    <property type="entry name" value="SI:CH211-175M2.5"/>
    <property type="match status" value="1"/>
</dbReference>
<keyword evidence="2" id="KW-0575">Peroxidase</keyword>
<reference evidence="3" key="1">
    <citation type="submission" date="2017-06" db="EMBL/GenBank/DDBJ databases">
        <authorList>
            <person name="Varghese N."/>
            <person name="Submissions S."/>
        </authorList>
    </citation>
    <scope>NUCLEOTIDE SEQUENCE [LARGE SCALE GENOMIC DNA]</scope>
    <source>
        <strain evidence="3">DSM 27993</strain>
    </source>
</reference>
<dbReference type="PANTHER" id="PTHR35446:SF3">
    <property type="entry name" value="CMD DOMAIN-CONTAINING PROTEIN"/>
    <property type="match status" value="1"/>
</dbReference>
<organism evidence="2 3">
    <name type="scientific">Lutibacter flavus</name>
    <dbReference type="NCBI Taxonomy" id="691689"/>
    <lineage>
        <taxon>Bacteria</taxon>
        <taxon>Pseudomonadati</taxon>
        <taxon>Bacteroidota</taxon>
        <taxon>Flavobacteriia</taxon>
        <taxon>Flavobacteriales</taxon>
        <taxon>Flavobacteriaceae</taxon>
        <taxon>Lutibacter</taxon>
    </lineage>
</organism>
<dbReference type="EMBL" id="FZNX01000007">
    <property type="protein sequence ID" value="SNR84106.1"/>
    <property type="molecule type" value="Genomic_DNA"/>
</dbReference>
<proteinExistence type="predicted"/>
<dbReference type="SUPFAM" id="SSF69118">
    <property type="entry name" value="AhpD-like"/>
    <property type="match status" value="1"/>
</dbReference>
<sequence>MKKLNLEHKTFETANSIASSILDDAKKAMGFVPNMYAKMANNPALLDSYIHSYKTFRQNSGFNSVEQEVIFLSVAYENECDYCMAAHSFVADKASKVPTEITDAIRSNGIINNEKLKALSTFARIVTRNRGHVTNQEIADFLNAGYNENQVLGVITGVGVKTFSNYFNHIADTSLDTVFKSREWSKS</sequence>
<dbReference type="GO" id="GO:0004601">
    <property type="term" value="F:peroxidase activity"/>
    <property type="evidence" value="ECO:0007669"/>
    <property type="project" value="UniProtKB-KW"/>
</dbReference>
<feature type="domain" description="Carboxymuconolactone decarboxylase-like" evidence="1">
    <location>
        <begin position="56"/>
        <end position="109"/>
    </location>
</feature>
<evidence type="ECO:0000313" key="3">
    <source>
        <dbReference type="Proteomes" id="UP000198412"/>
    </source>
</evidence>
<evidence type="ECO:0000313" key="2">
    <source>
        <dbReference type="EMBL" id="SNR84106.1"/>
    </source>
</evidence>
<dbReference type="AlphaFoldDB" id="A0A238ZKZ2"/>
<dbReference type="InterPro" id="IPR029032">
    <property type="entry name" value="AhpD-like"/>
</dbReference>
<dbReference type="Proteomes" id="UP000198412">
    <property type="component" value="Unassembled WGS sequence"/>
</dbReference>
<accession>A0A238ZKZ2</accession>
<dbReference type="Pfam" id="PF02627">
    <property type="entry name" value="CMD"/>
    <property type="match status" value="1"/>
</dbReference>
<keyword evidence="2" id="KW-0560">Oxidoreductase</keyword>
<name>A0A238ZKZ2_9FLAO</name>
<protein>
    <submittedName>
        <fullName evidence="2">Uncharacterized peroxidase-related enzyme</fullName>
    </submittedName>
</protein>
<evidence type="ECO:0000259" key="1">
    <source>
        <dbReference type="Pfam" id="PF02627"/>
    </source>
</evidence>
<keyword evidence="3" id="KW-1185">Reference proteome</keyword>
<dbReference type="Gene3D" id="1.20.1290.10">
    <property type="entry name" value="AhpD-like"/>
    <property type="match status" value="1"/>
</dbReference>
<dbReference type="OrthoDB" id="9808310at2"/>
<dbReference type="RefSeq" id="WP_089379652.1">
    <property type="nucleotide sequence ID" value="NZ_FZNX01000007.1"/>
</dbReference>